<dbReference type="RefSeq" id="XP_049133590.1">
    <property type="nucleotide sequence ID" value="XM_049277633.1"/>
</dbReference>
<reference evidence="2 3" key="1">
    <citation type="submission" date="2022-03" db="EMBL/GenBank/DDBJ databases">
        <title>Genome data of Colletotrichum spp.</title>
        <authorList>
            <person name="Utami Y.D."/>
            <person name="Hiruma K."/>
        </authorList>
    </citation>
    <scope>NUCLEOTIDE SEQUENCE [LARGE SCALE GENOMIC DNA]</scope>
    <source>
        <strain evidence="2 3">MAFF 239500</strain>
    </source>
</reference>
<dbReference type="Proteomes" id="UP001055115">
    <property type="component" value="Unassembled WGS sequence"/>
</dbReference>
<feature type="region of interest" description="Disordered" evidence="1">
    <location>
        <begin position="1"/>
        <end position="66"/>
    </location>
</feature>
<comment type="caution">
    <text evidence="2">The sequence shown here is derived from an EMBL/GenBank/DDBJ whole genome shotgun (WGS) entry which is preliminary data.</text>
</comment>
<dbReference type="EMBL" id="BQXU01000046">
    <property type="protein sequence ID" value="GKT51240.1"/>
    <property type="molecule type" value="Genomic_DNA"/>
</dbReference>
<evidence type="ECO:0000313" key="2">
    <source>
        <dbReference type="EMBL" id="GKT51240.1"/>
    </source>
</evidence>
<proteinExistence type="predicted"/>
<evidence type="ECO:0000256" key="1">
    <source>
        <dbReference type="SAM" id="MobiDB-lite"/>
    </source>
</evidence>
<evidence type="ECO:0000313" key="3">
    <source>
        <dbReference type="Proteomes" id="UP001055115"/>
    </source>
</evidence>
<dbReference type="GeneID" id="73332223"/>
<sequence length="66" mass="7216">MAELLESVVNVAKKDEDKTLARDQAKENPSWPFDGHDEEPSEHPLLKADDTQQGGSGKSAPAEQNK</sequence>
<name>A0AA37UPQ7_9PEZI</name>
<dbReference type="AlphaFoldDB" id="A0AA37UPQ7"/>
<feature type="compositionally biased region" description="Basic and acidic residues" evidence="1">
    <location>
        <begin position="41"/>
        <end position="50"/>
    </location>
</feature>
<keyword evidence="3" id="KW-1185">Reference proteome</keyword>
<feature type="compositionally biased region" description="Basic and acidic residues" evidence="1">
    <location>
        <begin position="12"/>
        <end position="26"/>
    </location>
</feature>
<protein>
    <submittedName>
        <fullName evidence="2">Uncharacterized protein</fullName>
    </submittedName>
</protein>
<gene>
    <name evidence="2" type="ORF">ColSpa_11421</name>
</gene>
<organism evidence="2 3">
    <name type="scientific">Colletotrichum spaethianum</name>
    <dbReference type="NCBI Taxonomy" id="700344"/>
    <lineage>
        <taxon>Eukaryota</taxon>
        <taxon>Fungi</taxon>
        <taxon>Dikarya</taxon>
        <taxon>Ascomycota</taxon>
        <taxon>Pezizomycotina</taxon>
        <taxon>Sordariomycetes</taxon>
        <taxon>Hypocreomycetidae</taxon>
        <taxon>Glomerellales</taxon>
        <taxon>Glomerellaceae</taxon>
        <taxon>Colletotrichum</taxon>
        <taxon>Colletotrichum spaethianum species complex</taxon>
    </lineage>
</organism>
<accession>A0AA37UPQ7</accession>